<dbReference type="Pfam" id="PF13551">
    <property type="entry name" value="HTH_29"/>
    <property type="match status" value="1"/>
</dbReference>
<dbReference type="Proteomes" id="UP000294835">
    <property type="component" value="Unassembled WGS sequence"/>
</dbReference>
<dbReference type="InterPro" id="IPR012337">
    <property type="entry name" value="RNaseH-like_sf"/>
</dbReference>
<dbReference type="EMBL" id="SLXP01000026">
    <property type="protein sequence ID" value="TCP37596.1"/>
    <property type="molecule type" value="Genomic_DNA"/>
</dbReference>
<keyword evidence="3" id="KW-1185">Reference proteome</keyword>
<dbReference type="InterPro" id="IPR052702">
    <property type="entry name" value="MscS-like_channel"/>
</dbReference>
<evidence type="ECO:0000259" key="1">
    <source>
        <dbReference type="Pfam" id="PF13358"/>
    </source>
</evidence>
<dbReference type="InterPro" id="IPR036397">
    <property type="entry name" value="RNaseH_sf"/>
</dbReference>
<accession>A0A4V2SQ40</accession>
<organism evidence="2 3">
    <name type="scientific">Rhodovulum marinum</name>
    <dbReference type="NCBI Taxonomy" id="320662"/>
    <lineage>
        <taxon>Bacteria</taxon>
        <taxon>Pseudomonadati</taxon>
        <taxon>Pseudomonadota</taxon>
        <taxon>Alphaproteobacteria</taxon>
        <taxon>Rhodobacterales</taxon>
        <taxon>Paracoccaceae</taxon>
        <taxon>Rhodovulum</taxon>
    </lineage>
</organism>
<dbReference type="SUPFAM" id="SSF53098">
    <property type="entry name" value="Ribonuclease H-like"/>
    <property type="match status" value="1"/>
</dbReference>
<dbReference type="InterPro" id="IPR047655">
    <property type="entry name" value="Transpos_IS630-like"/>
</dbReference>
<dbReference type="AlphaFoldDB" id="A0A4V2SQ40"/>
<feature type="domain" description="Tc1-like transposase DDE" evidence="1">
    <location>
        <begin position="155"/>
        <end position="300"/>
    </location>
</feature>
<dbReference type="OrthoDB" id="2375382at2"/>
<dbReference type="PANTHER" id="PTHR30347:SF1">
    <property type="entry name" value="MECHANOSENSITIVE CHANNEL MSCK"/>
    <property type="match status" value="1"/>
</dbReference>
<dbReference type="Gene3D" id="3.30.420.10">
    <property type="entry name" value="Ribonuclease H-like superfamily/Ribonuclease H"/>
    <property type="match status" value="1"/>
</dbReference>
<dbReference type="GO" id="GO:0003676">
    <property type="term" value="F:nucleic acid binding"/>
    <property type="evidence" value="ECO:0007669"/>
    <property type="project" value="InterPro"/>
</dbReference>
<dbReference type="NCBIfam" id="NF033545">
    <property type="entry name" value="transpos_IS630"/>
    <property type="match status" value="1"/>
</dbReference>
<sequence>MALCVNRNTPRKDVWRAEIVLATADGCGTSEIMRRAGTSKPTVWRWQARYLDEGIEGLQREKTRPSRVPPLPRETRLTVITKTVKETPPDATHWSRATMAAAAGISPSSVGRIWAEAGPKPHLTKGFKVSNDPQFEAKVMEIVGLYLDPPERAVVLCVDEKSQIQALDRTQPGLPLKKGRAATMTHDYKRRGTTTLFAALDVKSGMVIGECMPCRRAKEFLAFLRRIDRAVLKPRDIHIVLDNYATHKTPEVQAWLEKHPRFKLHFTPTSASWMNLVERFFAEITNRRIRRGSYDSVNDLEDAIYDYLLLHIKKPKPFVWTKSAENILTRERRALDKLDEIRGNRKQASDSEP</sequence>
<evidence type="ECO:0000313" key="2">
    <source>
        <dbReference type="EMBL" id="TCP37596.1"/>
    </source>
</evidence>
<name>A0A4V2SQ40_9RHOB</name>
<dbReference type="InterPro" id="IPR009057">
    <property type="entry name" value="Homeodomain-like_sf"/>
</dbReference>
<proteinExistence type="predicted"/>
<dbReference type="SUPFAM" id="SSF46689">
    <property type="entry name" value="Homeodomain-like"/>
    <property type="match status" value="1"/>
</dbReference>
<gene>
    <name evidence="2" type="ORF">EV662_12610</name>
</gene>
<dbReference type="InterPro" id="IPR038717">
    <property type="entry name" value="Tc1-like_DDE_dom"/>
</dbReference>
<evidence type="ECO:0000313" key="3">
    <source>
        <dbReference type="Proteomes" id="UP000294835"/>
    </source>
</evidence>
<dbReference type="RefSeq" id="WP_132466453.1">
    <property type="nucleotide sequence ID" value="NZ_SLXP01000026.1"/>
</dbReference>
<comment type="caution">
    <text evidence="2">The sequence shown here is derived from an EMBL/GenBank/DDBJ whole genome shotgun (WGS) entry which is preliminary data.</text>
</comment>
<dbReference type="Pfam" id="PF13358">
    <property type="entry name" value="DDE_3"/>
    <property type="match status" value="1"/>
</dbReference>
<protein>
    <submittedName>
        <fullName evidence="2">Transposase</fullName>
    </submittedName>
</protein>
<reference evidence="2 3" key="1">
    <citation type="submission" date="2019-03" db="EMBL/GenBank/DDBJ databases">
        <title>Genomic Encyclopedia of Type Strains, Phase IV (KMG-IV): sequencing the most valuable type-strain genomes for metagenomic binning, comparative biology and taxonomic classification.</title>
        <authorList>
            <person name="Goeker M."/>
        </authorList>
    </citation>
    <scope>NUCLEOTIDE SEQUENCE [LARGE SCALE GENOMIC DNA]</scope>
    <source>
        <strain evidence="2 3">DSM 18063</strain>
    </source>
</reference>
<dbReference type="PANTHER" id="PTHR30347">
    <property type="entry name" value="POTASSIUM CHANNEL RELATED"/>
    <property type="match status" value="1"/>
</dbReference>